<comment type="caution">
    <text evidence="5">The sequence shown here is derived from an EMBL/GenBank/DDBJ whole genome shotgun (WGS) entry which is preliminary data.</text>
</comment>
<dbReference type="EMBL" id="JAINDJ010000002">
    <property type="protein sequence ID" value="KAG9457491.1"/>
    <property type="molecule type" value="Genomic_DNA"/>
</dbReference>
<name>A0AAV7F9M7_ARIFI</name>
<evidence type="ECO:0000259" key="3">
    <source>
        <dbReference type="Pfam" id="PF23571"/>
    </source>
</evidence>
<protein>
    <recommendedName>
        <fullName evidence="7">Indole-3-acetic acid-amido synthetase GH3.6</fullName>
    </recommendedName>
</protein>
<dbReference type="GO" id="GO:0005737">
    <property type="term" value="C:cytoplasm"/>
    <property type="evidence" value="ECO:0007669"/>
    <property type="project" value="TreeGrafter"/>
</dbReference>
<evidence type="ECO:0008006" key="7">
    <source>
        <dbReference type="Google" id="ProtNLM"/>
    </source>
</evidence>
<accession>A0AAV7F9M7</accession>
<feature type="domain" description="GH3 C-terminal" evidence="4">
    <location>
        <begin position="435"/>
        <end position="549"/>
    </location>
</feature>
<dbReference type="Pfam" id="PF03321">
    <property type="entry name" value="GH3"/>
    <property type="match status" value="1"/>
</dbReference>
<feature type="domain" description="GH3 middle" evidence="3">
    <location>
        <begin position="349"/>
        <end position="422"/>
    </location>
</feature>
<dbReference type="InterPro" id="IPR055378">
    <property type="entry name" value="GH3_C"/>
</dbReference>
<sequence>MAEEEILGQLQESTRDARRLQRQTLEAILARNGGVRYLQPYAVINDAGDPPLDLESFRRRVPISSYDDYADYIRRMADGDTSSLLSVDPLLCFFNSSGTSTLRPKMIPYFDSKESKDASNLAHQASAVFLRRLFPPRPTISKILWFIYAGNVTRTKGDLKVMAATAYPMQTNGPSASRLFSLCASPPQVLKSAEVHQQMYCHLLCGLRNYSSIDAIRAPYAIGLIRAFDLLESKWKQLCRDIECGTVSLEITEPTLRDAMEEFLDGPNYDTASRIRAICEGGTWGGIFSKLWPNLRYVSCVTTGSMKQYYPKLKYYAGEVPLLGGDYFASECAIAINLDRLQPPETTRYVVMPNSAYFEFLPFDFATLQVGKETVDISSVEIGRTYEVVVTTFRGLYRYRLGDVVRVVGFHNAAPEIEFLTRTPKGVDEYATERELMLAMEDFQTRTGVEIIEFTSCWKMGSSSTTPKQNLVIFVEVNGACERVVLQGMCASIESFLGGVYKGKRRDGELDPLEMCVVKSGSFDLLTRAAMDNGAPGSQYKLPKILRSDELVRILKHSVILTVSSDE</sequence>
<gene>
    <name evidence="5" type="ORF">H6P81_001999</name>
</gene>
<keyword evidence="2" id="KW-0436">Ligase</keyword>
<keyword evidence="6" id="KW-1185">Reference proteome</keyword>
<organism evidence="5 6">
    <name type="scientific">Aristolochia fimbriata</name>
    <name type="common">White veined hardy Dutchman's pipe vine</name>
    <dbReference type="NCBI Taxonomy" id="158543"/>
    <lineage>
        <taxon>Eukaryota</taxon>
        <taxon>Viridiplantae</taxon>
        <taxon>Streptophyta</taxon>
        <taxon>Embryophyta</taxon>
        <taxon>Tracheophyta</taxon>
        <taxon>Spermatophyta</taxon>
        <taxon>Magnoliopsida</taxon>
        <taxon>Magnoliidae</taxon>
        <taxon>Piperales</taxon>
        <taxon>Aristolochiaceae</taxon>
        <taxon>Aristolochia</taxon>
    </lineage>
</organism>
<dbReference type="Proteomes" id="UP000825729">
    <property type="component" value="Unassembled WGS sequence"/>
</dbReference>
<dbReference type="PANTHER" id="PTHR31901">
    <property type="entry name" value="GH3 DOMAIN-CONTAINING PROTEIN"/>
    <property type="match status" value="1"/>
</dbReference>
<evidence type="ECO:0000256" key="1">
    <source>
        <dbReference type="ARBA" id="ARBA00008068"/>
    </source>
</evidence>
<evidence type="ECO:0000259" key="4">
    <source>
        <dbReference type="Pfam" id="PF23572"/>
    </source>
</evidence>
<dbReference type="PANTHER" id="PTHR31901:SF44">
    <property type="entry name" value="INDOLE-3-ACETIC ACID-AMIDO SYNTHETASE GH3.6-RELATED"/>
    <property type="match status" value="1"/>
</dbReference>
<dbReference type="AlphaFoldDB" id="A0AAV7F9M7"/>
<proteinExistence type="inferred from homology"/>
<dbReference type="Pfam" id="PF23571">
    <property type="entry name" value="GH3_M"/>
    <property type="match status" value="1"/>
</dbReference>
<evidence type="ECO:0000256" key="2">
    <source>
        <dbReference type="ARBA" id="ARBA00022598"/>
    </source>
</evidence>
<reference evidence="5 6" key="1">
    <citation type="submission" date="2021-07" db="EMBL/GenBank/DDBJ databases">
        <title>The Aristolochia fimbriata genome: insights into angiosperm evolution, floral development and chemical biosynthesis.</title>
        <authorList>
            <person name="Jiao Y."/>
        </authorList>
    </citation>
    <scope>NUCLEOTIDE SEQUENCE [LARGE SCALE GENOMIC DNA]</scope>
    <source>
        <strain evidence="5">IBCAS-2021</strain>
        <tissue evidence="5">Leaf</tissue>
    </source>
</reference>
<dbReference type="InterPro" id="IPR004993">
    <property type="entry name" value="GH3"/>
</dbReference>
<evidence type="ECO:0000313" key="6">
    <source>
        <dbReference type="Proteomes" id="UP000825729"/>
    </source>
</evidence>
<evidence type="ECO:0000313" key="5">
    <source>
        <dbReference type="EMBL" id="KAG9457491.1"/>
    </source>
</evidence>
<comment type="similarity">
    <text evidence="1">Belongs to the IAA-amido conjugating enzyme family.</text>
</comment>
<dbReference type="GO" id="GO:0016881">
    <property type="term" value="F:acid-amino acid ligase activity"/>
    <property type="evidence" value="ECO:0007669"/>
    <property type="project" value="TreeGrafter"/>
</dbReference>
<dbReference type="Pfam" id="PF23572">
    <property type="entry name" value="GH3_C"/>
    <property type="match status" value="1"/>
</dbReference>
<dbReference type="InterPro" id="IPR055377">
    <property type="entry name" value="GH3_M"/>
</dbReference>